<keyword evidence="2" id="KW-1185">Reference proteome</keyword>
<accession>A0AAP0I4R9</accession>
<comment type="caution">
    <text evidence="1">The sequence shown here is derived from an EMBL/GenBank/DDBJ whole genome shotgun (WGS) entry which is preliminary data.</text>
</comment>
<dbReference type="EMBL" id="JBBNAF010000010">
    <property type="protein sequence ID" value="KAK9108651.1"/>
    <property type="molecule type" value="Genomic_DNA"/>
</dbReference>
<evidence type="ECO:0000313" key="1">
    <source>
        <dbReference type="EMBL" id="KAK9108651.1"/>
    </source>
</evidence>
<gene>
    <name evidence="1" type="ORF">Syun_024662</name>
</gene>
<reference evidence="1 2" key="1">
    <citation type="submission" date="2024-01" db="EMBL/GenBank/DDBJ databases">
        <title>Genome assemblies of Stephania.</title>
        <authorList>
            <person name="Yang L."/>
        </authorList>
    </citation>
    <scope>NUCLEOTIDE SEQUENCE [LARGE SCALE GENOMIC DNA]</scope>
    <source>
        <strain evidence="1">YNDBR</strain>
        <tissue evidence="1">Leaf</tissue>
    </source>
</reference>
<proteinExistence type="predicted"/>
<sequence>MVTLMESWISLTRSTFMMMMMMMKNENKKIVYPKIESSTDFEASLYPSISKIEAWCPELEYPPPPPPPPPPLEPPGIHYPPTEQIHYELAPCGLFGSESGSGRGLHHDHNWMSATAYPPTNNDYFCEFGSWQHNYPIAGQVMGNVTFGDHQCF</sequence>
<dbReference type="AlphaFoldDB" id="A0AAP0I4R9"/>
<protein>
    <submittedName>
        <fullName evidence="1">Uncharacterized protein</fullName>
    </submittedName>
</protein>
<evidence type="ECO:0000313" key="2">
    <source>
        <dbReference type="Proteomes" id="UP001420932"/>
    </source>
</evidence>
<dbReference type="Proteomes" id="UP001420932">
    <property type="component" value="Unassembled WGS sequence"/>
</dbReference>
<organism evidence="1 2">
    <name type="scientific">Stephania yunnanensis</name>
    <dbReference type="NCBI Taxonomy" id="152371"/>
    <lineage>
        <taxon>Eukaryota</taxon>
        <taxon>Viridiplantae</taxon>
        <taxon>Streptophyta</taxon>
        <taxon>Embryophyta</taxon>
        <taxon>Tracheophyta</taxon>
        <taxon>Spermatophyta</taxon>
        <taxon>Magnoliopsida</taxon>
        <taxon>Ranunculales</taxon>
        <taxon>Menispermaceae</taxon>
        <taxon>Menispermoideae</taxon>
        <taxon>Cissampelideae</taxon>
        <taxon>Stephania</taxon>
    </lineage>
</organism>
<name>A0AAP0I4R9_9MAGN</name>